<evidence type="ECO:0000259" key="7">
    <source>
        <dbReference type="PROSITE" id="PS51671"/>
    </source>
</evidence>
<comment type="pathway">
    <text evidence="1 6">Amino-acid biosynthesis; L-isoleucine biosynthesis; L-isoleucine from 2-oxobutanoate: step 1/4.</text>
</comment>
<dbReference type="UniPathway" id="UPA00049">
    <property type="reaction ID" value="UER00059"/>
</dbReference>
<dbReference type="InterPro" id="IPR045865">
    <property type="entry name" value="ACT-like_dom_sf"/>
</dbReference>
<dbReference type="AlphaFoldDB" id="A0A2L1CA46"/>
<evidence type="ECO:0000256" key="2">
    <source>
        <dbReference type="ARBA" id="ARBA00005025"/>
    </source>
</evidence>
<dbReference type="Gene3D" id="3.30.70.260">
    <property type="match status" value="1"/>
</dbReference>
<dbReference type="NCBIfam" id="TIGR00119">
    <property type="entry name" value="acolac_sm"/>
    <property type="match status" value="1"/>
</dbReference>
<dbReference type="InterPro" id="IPR004789">
    <property type="entry name" value="Acetalactate_synth_ssu"/>
</dbReference>
<dbReference type="PANTHER" id="PTHR30239">
    <property type="entry name" value="ACETOLACTATE SYNTHASE SMALL SUBUNIT"/>
    <property type="match status" value="1"/>
</dbReference>
<dbReference type="GO" id="GO:0003984">
    <property type="term" value="F:acetolactate synthase activity"/>
    <property type="evidence" value="ECO:0007669"/>
    <property type="project" value="UniProtKB-UniRule"/>
</dbReference>
<dbReference type="GO" id="GO:0009097">
    <property type="term" value="P:isoleucine biosynthetic process"/>
    <property type="evidence" value="ECO:0007669"/>
    <property type="project" value="UniProtKB-UniRule"/>
</dbReference>
<keyword evidence="6 8" id="KW-0808">Transferase</keyword>
<dbReference type="UniPathway" id="UPA00047">
    <property type="reaction ID" value="UER00055"/>
</dbReference>
<dbReference type="InterPro" id="IPR002912">
    <property type="entry name" value="ACT_dom"/>
</dbReference>
<gene>
    <name evidence="8" type="primary">ilvH</name>
    <name evidence="8" type="ORF">MMJJ_03290</name>
</gene>
<dbReference type="FunFam" id="3.30.70.260:FF:000001">
    <property type="entry name" value="Acetolactate synthase, small subunit"/>
    <property type="match status" value="1"/>
</dbReference>
<proteinExistence type="inferred from homology"/>
<comment type="similarity">
    <text evidence="3 6">Belongs to the acetolactate synthase small subunit family.</text>
</comment>
<dbReference type="PANTHER" id="PTHR30239:SF0">
    <property type="entry name" value="ACETOLACTATE SYNTHASE SMALL SUBUNIT 1, CHLOROPLASTIC"/>
    <property type="match status" value="1"/>
</dbReference>
<dbReference type="EC" id="2.2.1.6" evidence="6"/>
<evidence type="ECO:0000313" key="9">
    <source>
        <dbReference type="Proteomes" id="UP000239462"/>
    </source>
</evidence>
<dbReference type="InterPro" id="IPR019455">
    <property type="entry name" value="Acetolactate_synth_ssu_C"/>
</dbReference>
<evidence type="ECO:0000256" key="4">
    <source>
        <dbReference type="ARBA" id="ARBA00022605"/>
    </source>
</evidence>
<dbReference type="InterPro" id="IPR027271">
    <property type="entry name" value="Acetolactate_synth/TF_NikR_C"/>
</dbReference>
<comment type="catalytic activity">
    <reaction evidence="6">
        <text>2 pyruvate + H(+) = (2S)-2-acetolactate + CO2</text>
        <dbReference type="Rhea" id="RHEA:25249"/>
        <dbReference type="ChEBI" id="CHEBI:15361"/>
        <dbReference type="ChEBI" id="CHEBI:15378"/>
        <dbReference type="ChEBI" id="CHEBI:16526"/>
        <dbReference type="ChEBI" id="CHEBI:58476"/>
        <dbReference type="EC" id="2.2.1.6"/>
    </reaction>
</comment>
<dbReference type="CDD" id="cd04878">
    <property type="entry name" value="ACT_AHAS"/>
    <property type="match status" value="1"/>
</dbReference>
<dbReference type="PROSITE" id="PS51671">
    <property type="entry name" value="ACT"/>
    <property type="match status" value="1"/>
</dbReference>
<feature type="domain" description="ACT" evidence="7">
    <location>
        <begin position="9"/>
        <end position="83"/>
    </location>
</feature>
<dbReference type="GO" id="GO:0005829">
    <property type="term" value="C:cytosol"/>
    <property type="evidence" value="ECO:0007669"/>
    <property type="project" value="TreeGrafter"/>
</dbReference>
<dbReference type="NCBIfam" id="NF008864">
    <property type="entry name" value="PRK11895.1"/>
    <property type="match status" value="1"/>
</dbReference>
<comment type="function">
    <text evidence="6">Catalyzes the conversion of 2 pyruvate molecules into acetolactate in the first common step of the biosynthetic pathway of the branched-amino acids such as leucine, isoleucine, and valine.</text>
</comment>
<accession>A0A2L1CA46</accession>
<keyword evidence="5 6" id="KW-0100">Branched-chain amino acid biosynthesis</keyword>
<dbReference type="FunFam" id="3.30.70.1150:FF:000001">
    <property type="entry name" value="Acetolactate synthase small subunit"/>
    <property type="match status" value="1"/>
</dbReference>
<dbReference type="KEGG" id="mmad:MMJJ_03290"/>
<evidence type="ECO:0000313" key="8">
    <source>
        <dbReference type="EMBL" id="AVB75746.1"/>
    </source>
</evidence>
<dbReference type="EMBL" id="CP026606">
    <property type="protein sequence ID" value="AVB75746.1"/>
    <property type="molecule type" value="Genomic_DNA"/>
</dbReference>
<organism evidence="8 9">
    <name type="scientific">Methanococcus maripaludis</name>
    <name type="common">Methanococcus deltae</name>
    <dbReference type="NCBI Taxonomy" id="39152"/>
    <lineage>
        <taxon>Archaea</taxon>
        <taxon>Methanobacteriati</taxon>
        <taxon>Methanobacteriota</taxon>
        <taxon>Methanomada group</taxon>
        <taxon>Methanococci</taxon>
        <taxon>Methanococcales</taxon>
        <taxon>Methanococcaceae</taxon>
        <taxon>Methanococcus</taxon>
    </lineage>
</organism>
<dbReference type="Proteomes" id="UP000239462">
    <property type="component" value="Chromosome"/>
</dbReference>
<dbReference type="GO" id="GO:0009099">
    <property type="term" value="P:L-valine biosynthetic process"/>
    <property type="evidence" value="ECO:0007669"/>
    <property type="project" value="UniProtKB-UniRule"/>
</dbReference>
<evidence type="ECO:0000256" key="3">
    <source>
        <dbReference type="ARBA" id="ARBA00006341"/>
    </source>
</evidence>
<dbReference type="Gene3D" id="3.30.70.1150">
    <property type="entry name" value="ACT-like. Chain A, domain 2"/>
    <property type="match status" value="1"/>
</dbReference>
<protein>
    <recommendedName>
        <fullName evidence="6">Acetolactate synthase small subunit</fullName>
        <shortName evidence="6">AHAS</shortName>
        <shortName evidence="6">ALS</shortName>
        <ecNumber evidence="6">2.2.1.6</ecNumber>
    </recommendedName>
    <alternativeName>
        <fullName evidence="6">Acetohydroxy-acid synthase small subunit</fullName>
    </alternativeName>
</protein>
<comment type="pathway">
    <text evidence="2 6">Amino-acid biosynthesis; L-valine biosynthesis; L-valine from pyruvate: step 1/4.</text>
</comment>
<evidence type="ECO:0000256" key="6">
    <source>
        <dbReference type="RuleBase" id="RU368092"/>
    </source>
</evidence>
<dbReference type="Pfam" id="PF22629">
    <property type="entry name" value="ACT_AHAS_ss"/>
    <property type="match status" value="1"/>
</dbReference>
<dbReference type="InterPro" id="IPR039557">
    <property type="entry name" value="AHAS_ACT"/>
</dbReference>
<name>A0A2L1CA46_METMI</name>
<dbReference type="InterPro" id="IPR054480">
    <property type="entry name" value="AHAS_small-like_ACT"/>
</dbReference>
<reference evidence="9" key="1">
    <citation type="journal article" date="2018" name="Genome Announc.">
        <title>Complete Genome Sequence of the Methanococcus maripaludis Type Strain JJ (DSM 2067), a Model for Selenoprotein Synthesis in Archaea.</title>
        <authorList>
            <person name="Poehlein A."/>
            <person name="Heym D."/>
            <person name="Quitzke V."/>
            <person name="Fersch J."/>
            <person name="Daniel R."/>
            <person name="Rother M."/>
        </authorList>
    </citation>
    <scope>NUCLEOTIDE SEQUENCE [LARGE SCALE GENOMIC DNA]</scope>
    <source>
        <strain evidence="9">DSM 2067</strain>
    </source>
</reference>
<dbReference type="SUPFAM" id="SSF55021">
    <property type="entry name" value="ACT-like"/>
    <property type="match status" value="2"/>
</dbReference>
<dbReference type="GO" id="GO:1990610">
    <property type="term" value="F:acetolactate synthase regulator activity"/>
    <property type="evidence" value="ECO:0007669"/>
    <property type="project" value="UniProtKB-UniRule"/>
</dbReference>
<keyword evidence="4 6" id="KW-0028">Amino-acid biosynthesis</keyword>
<dbReference type="Pfam" id="PF10369">
    <property type="entry name" value="ALS_ss_C"/>
    <property type="match status" value="1"/>
</dbReference>
<sequence length="172" mass="19205">MIAMEHKHIISVLVLHKPGVLQRISGLFTRRWFNISSMTVGSTENPDVARMTIVVQGDDTVLEQVVKQLNKLVEVVKVTDLNSKKSVQRELCLVKVYAPTEDSKSQVIQYANIFRGKIIDLSTETLTVEITGDEQKVNAFLDLVRPMGIKEIARTGLTALMRGSKILKSNKA</sequence>
<evidence type="ECO:0000256" key="1">
    <source>
        <dbReference type="ARBA" id="ARBA00004974"/>
    </source>
</evidence>
<evidence type="ECO:0000256" key="5">
    <source>
        <dbReference type="ARBA" id="ARBA00023304"/>
    </source>
</evidence>
<comment type="subunit">
    <text evidence="6">Dimer of large and small chains.</text>
</comment>